<dbReference type="Pfam" id="PF01448">
    <property type="entry name" value="ELM2"/>
    <property type="match status" value="1"/>
</dbReference>
<evidence type="ECO:0000259" key="11">
    <source>
        <dbReference type="PROSITE" id="PS51156"/>
    </source>
</evidence>
<feature type="compositionally biased region" description="Polar residues" evidence="9">
    <location>
        <begin position="363"/>
        <end position="375"/>
    </location>
</feature>
<dbReference type="PANTHER" id="PTHR16089:SF19">
    <property type="entry name" value="TRANSCRIPTIONAL-REGULATING FACTOR 1"/>
    <property type="match status" value="1"/>
</dbReference>
<feature type="region of interest" description="Disordered" evidence="9">
    <location>
        <begin position="557"/>
        <end position="595"/>
    </location>
</feature>
<sequence length="1081" mass="118689">MTDQQLFEVCHMTNGTDGGYMPSHSAPFSSLSYGPLTLSSLNNSPVSPHITQEALKSPITPCNDLSPLVDMPKGGGPWLSNHLGRNTPNPWMSSGQSDGADISNQVNQHPRMYPFAPFSLMNSEVSSKPHGGALQRLDSFTQAFPNQNLGLLRSNSLSTDNGSPSGLEDGPMLLSPQQAGSPIDHPPLYSQSAHRFNQLLMNPGQPVDQLNSPLLGQPQSQYDYPPQQQAGHVTEAQQMYHSQHHSQQPSQGFPRPRFLSLQGLHQSVHSQLQGSYLQPNERKAQDTHYPPPSPQPFYGQNCKGLEQQISFTSVSHQPPSFFSESQPYLHLPPHQNSFQLPQAQMLADSHHALGSKHHRLDRQNSGSLSSPVAQGLSCSSPLDRVGCVDYSSAQSQRDSSHCCLPPHHPTSSRRDLQLSHNSAAMQLPQIIGGTGFLPDPVSPHCMPRAEMAQRKPSGSKLKCSVCQREFKSLPALNGHMRSHGGFKTQPPTTRIKEEPQEFPPEVASAVPMVMPVSVPVKKPPSTPIRFSPAPQFSEMSRDPEHQAGLYSRAMCGQRTVSPSTSSHLPPLQIPTPEPQRDSGEEDESRDARPHERKRYQHRLLPLFIPSPSPFPVARGAVLFRSQLRSPGPEGDAPYTPPPMLSPARPGSGLFSSVCGGGDRPGLGGVLLPAQVHLCKTGHHPSLKDDLHGRGHIETPGQGTPMHIEPRINIGKRFQAEIPHLCIRSEAAKDPHRATLVWSSWSDLNIPYEQQKVDDLLRLACCSVLPGGGTNTELALHCLFQCKGDVMATVEKLLMSGPTTRATSKPLADYHYAGSDKWTVQEQRQLNRALEKHHKDFFLVQKMVRTKTVAQCVEFYYTWKRRCRSSRRLSANLTTPATENEVNWEEYRMALSKPNGLEKKCSTDFADCSESLTASLGYEELSNISAPDGDGETLSQAGRRSRPPAERGLPQSGQHTAGPASVKSSPAHSTTSGETDTTLAFPCRECGKVFFKVKSRNAHMKTHRQQEASLCWPVQMQRPLEDGLDMTPASPYRSPSHLLLLPGNHISGPQGTQIEDVGLYRDEGQPLNPHLIQNNSLG</sequence>
<feature type="region of interest" description="Disordered" evidence="9">
    <location>
        <begin position="151"/>
        <end position="189"/>
    </location>
</feature>
<keyword evidence="14" id="KW-1185">Reference proteome</keyword>
<feature type="compositionally biased region" description="Polar residues" evidence="9">
    <location>
        <begin position="558"/>
        <end position="567"/>
    </location>
</feature>
<keyword evidence="6" id="KW-0804">Transcription</keyword>
<feature type="compositionally biased region" description="Polar residues" evidence="9">
    <location>
        <begin position="151"/>
        <end position="164"/>
    </location>
</feature>
<dbReference type="SMART" id="SM00355">
    <property type="entry name" value="ZnF_C2H2"/>
    <property type="match status" value="2"/>
</dbReference>
<dbReference type="Pfam" id="PF00249">
    <property type="entry name" value="Myb_DNA-binding"/>
    <property type="match status" value="1"/>
</dbReference>
<keyword evidence="5" id="KW-0238">DNA-binding</keyword>
<dbReference type="InterPro" id="IPR009057">
    <property type="entry name" value="Homeodomain-like_sf"/>
</dbReference>
<evidence type="ECO:0000256" key="7">
    <source>
        <dbReference type="ARBA" id="ARBA00023242"/>
    </source>
</evidence>
<evidence type="ECO:0000259" key="12">
    <source>
        <dbReference type="PROSITE" id="PS51293"/>
    </source>
</evidence>
<evidence type="ECO:0000256" key="6">
    <source>
        <dbReference type="ARBA" id="ARBA00023163"/>
    </source>
</evidence>
<evidence type="ECO:0000256" key="8">
    <source>
        <dbReference type="PROSITE-ProRule" id="PRU00042"/>
    </source>
</evidence>
<keyword evidence="4" id="KW-0805">Transcription regulation</keyword>
<reference evidence="13 14" key="1">
    <citation type="submission" date="2024-09" db="EMBL/GenBank/DDBJ databases">
        <title>A chromosome-level genome assembly of Gray's grenadier anchovy, Coilia grayii.</title>
        <authorList>
            <person name="Fu Z."/>
        </authorList>
    </citation>
    <scope>NUCLEOTIDE SEQUENCE [LARGE SCALE GENOMIC DNA]</scope>
    <source>
        <strain evidence="13">G4</strain>
        <tissue evidence="13">Muscle</tissue>
    </source>
</reference>
<feature type="compositionally biased region" description="Polar residues" evidence="9">
    <location>
        <begin position="965"/>
        <end position="981"/>
    </location>
</feature>
<keyword evidence="8" id="KW-0863">Zinc-finger</keyword>
<dbReference type="InterPro" id="IPR001005">
    <property type="entry name" value="SANT/Myb"/>
</dbReference>
<dbReference type="EMBL" id="JBHFQA010000005">
    <property type="protein sequence ID" value="KAL2098841.1"/>
    <property type="molecule type" value="Genomic_DNA"/>
</dbReference>
<dbReference type="InterPro" id="IPR000949">
    <property type="entry name" value="ELM2_dom"/>
</dbReference>
<dbReference type="InterPro" id="IPR051066">
    <property type="entry name" value="Trans_reg/Corepressor"/>
</dbReference>
<feature type="compositionally biased region" description="Low complexity" evidence="9">
    <location>
        <begin position="217"/>
        <end position="229"/>
    </location>
</feature>
<name>A0ABD1KIM3_9TELE</name>
<evidence type="ECO:0000256" key="9">
    <source>
        <dbReference type="SAM" id="MobiDB-lite"/>
    </source>
</evidence>
<dbReference type="Pfam" id="PF13912">
    <property type="entry name" value="zf-C2H2_6"/>
    <property type="match status" value="2"/>
</dbReference>
<feature type="domain" description="C2H2-type" evidence="10">
    <location>
        <begin position="984"/>
        <end position="1011"/>
    </location>
</feature>
<organism evidence="13 14">
    <name type="scientific">Coilia grayii</name>
    <name type="common">Gray's grenadier anchovy</name>
    <dbReference type="NCBI Taxonomy" id="363190"/>
    <lineage>
        <taxon>Eukaryota</taxon>
        <taxon>Metazoa</taxon>
        <taxon>Chordata</taxon>
        <taxon>Craniata</taxon>
        <taxon>Vertebrata</taxon>
        <taxon>Euteleostomi</taxon>
        <taxon>Actinopterygii</taxon>
        <taxon>Neopterygii</taxon>
        <taxon>Teleostei</taxon>
        <taxon>Clupei</taxon>
        <taxon>Clupeiformes</taxon>
        <taxon>Clupeoidei</taxon>
        <taxon>Engraulidae</taxon>
        <taxon>Coilinae</taxon>
        <taxon>Coilia</taxon>
    </lineage>
</organism>
<feature type="region of interest" description="Disordered" evidence="9">
    <location>
        <begin position="269"/>
        <end position="298"/>
    </location>
</feature>
<feature type="domain" description="C2H2-type" evidence="10">
    <location>
        <begin position="461"/>
        <end position="488"/>
    </location>
</feature>
<dbReference type="GO" id="GO:0008270">
    <property type="term" value="F:zinc ion binding"/>
    <property type="evidence" value="ECO:0007669"/>
    <property type="project" value="UniProtKB-KW"/>
</dbReference>
<keyword evidence="3" id="KW-0007">Acetylation</keyword>
<feature type="region of interest" description="Disordered" evidence="9">
    <location>
        <begin position="353"/>
        <end position="375"/>
    </location>
</feature>
<evidence type="ECO:0000313" key="13">
    <source>
        <dbReference type="EMBL" id="KAL2098841.1"/>
    </source>
</evidence>
<feature type="region of interest" description="Disordered" evidence="9">
    <location>
        <begin position="627"/>
        <end position="648"/>
    </location>
</feature>
<feature type="compositionally biased region" description="Polar residues" evidence="9">
    <location>
        <begin position="269"/>
        <end position="278"/>
    </location>
</feature>
<dbReference type="PROSITE" id="PS50157">
    <property type="entry name" value="ZINC_FINGER_C2H2_2"/>
    <property type="match status" value="2"/>
</dbReference>
<dbReference type="InterPro" id="IPR017884">
    <property type="entry name" value="SANT_dom"/>
</dbReference>
<dbReference type="SMART" id="SM01189">
    <property type="entry name" value="ELM2"/>
    <property type="match status" value="1"/>
</dbReference>
<dbReference type="InterPro" id="IPR013087">
    <property type="entry name" value="Znf_C2H2_type"/>
</dbReference>
<keyword evidence="2" id="KW-0597">Phosphoprotein</keyword>
<feature type="region of interest" description="Disordered" evidence="9">
    <location>
        <begin position="923"/>
        <end position="981"/>
    </location>
</feature>
<dbReference type="AlphaFoldDB" id="A0ABD1KIM3"/>
<gene>
    <name evidence="13" type="ORF">ACEWY4_005321</name>
</gene>
<dbReference type="SMART" id="SM00717">
    <property type="entry name" value="SANT"/>
    <property type="match status" value="1"/>
</dbReference>
<dbReference type="PROSITE" id="PS51293">
    <property type="entry name" value="SANT"/>
    <property type="match status" value="1"/>
</dbReference>
<keyword evidence="8" id="KW-0862">Zinc</keyword>
<accession>A0ABD1KIM3</accession>
<dbReference type="Gene3D" id="1.10.10.60">
    <property type="entry name" value="Homeodomain-like"/>
    <property type="match status" value="1"/>
</dbReference>
<evidence type="ECO:0008006" key="15">
    <source>
        <dbReference type="Google" id="ProtNLM"/>
    </source>
</evidence>
<dbReference type="GO" id="GO:0003677">
    <property type="term" value="F:DNA binding"/>
    <property type="evidence" value="ECO:0007669"/>
    <property type="project" value="UniProtKB-KW"/>
</dbReference>
<evidence type="ECO:0000256" key="3">
    <source>
        <dbReference type="ARBA" id="ARBA00022990"/>
    </source>
</evidence>
<dbReference type="GO" id="GO:0005654">
    <property type="term" value="C:nucleoplasm"/>
    <property type="evidence" value="ECO:0007669"/>
    <property type="project" value="UniProtKB-ARBA"/>
</dbReference>
<evidence type="ECO:0000256" key="2">
    <source>
        <dbReference type="ARBA" id="ARBA00022553"/>
    </source>
</evidence>
<feature type="domain" description="SANT" evidence="12">
    <location>
        <begin position="816"/>
        <end position="867"/>
    </location>
</feature>
<evidence type="ECO:0000256" key="4">
    <source>
        <dbReference type="ARBA" id="ARBA00023015"/>
    </source>
</evidence>
<dbReference type="Proteomes" id="UP001591681">
    <property type="component" value="Unassembled WGS sequence"/>
</dbReference>
<evidence type="ECO:0000256" key="1">
    <source>
        <dbReference type="ARBA" id="ARBA00004123"/>
    </source>
</evidence>
<dbReference type="FunFam" id="1.10.10.60:FF:000086">
    <property type="entry name" value="transcriptional-regulating factor 1 isoform X1"/>
    <property type="match status" value="1"/>
</dbReference>
<feature type="domain" description="ELM2" evidence="11">
    <location>
        <begin position="709"/>
        <end position="800"/>
    </location>
</feature>
<dbReference type="PROSITE" id="PS00028">
    <property type="entry name" value="ZINC_FINGER_C2H2_1"/>
    <property type="match status" value="2"/>
</dbReference>
<keyword evidence="8" id="KW-0479">Metal-binding</keyword>
<feature type="compositionally biased region" description="Low complexity" evidence="9">
    <location>
        <begin position="237"/>
        <end position="251"/>
    </location>
</feature>
<evidence type="ECO:0000256" key="5">
    <source>
        <dbReference type="ARBA" id="ARBA00023125"/>
    </source>
</evidence>
<dbReference type="PROSITE" id="PS51156">
    <property type="entry name" value="ELM2"/>
    <property type="match status" value="1"/>
</dbReference>
<protein>
    <recommendedName>
        <fullName evidence="15">Transcriptional regulating factor 1</fullName>
    </recommendedName>
</protein>
<comment type="subcellular location">
    <subcellularLocation>
        <location evidence="1">Nucleus</location>
    </subcellularLocation>
</comment>
<evidence type="ECO:0000313" key="14">
    <source>
        <dbReference type="Proteomes" id="UP001591681"/>
    </source>
</evidence>
<comment type="caution">
    <text evidence="13">The sequence shown here is derived from an EMBL/GenBank/DDBJ whole genome shotgun (WGS) entry which is preliminary data.</text>
</comment>
<keyword evidence="7" id="KW-0539">Nucleus</keyword>
<dbReference type="SUPFAM" id="SSF46689">
    <property type="entry name" value="Homeodomain-like"/>
    <property type="match status" value="1"/>
</dbReference>
<proteinExistence type="predicted"/>
<dbReference type="PANTHER" id="PTHR16089">
    <property type="entry name" value="REST COREPRESSOR COREST PROTEIN-RELATED"/>
    <property type="match status" value="1"/>
</dbReference>
<feature type="region of interest" description="Disordered" evidence="9">
    <location>
        <begin position="202"/>
        <end position="257"/>
    </location>
</feature>
<evidence type="ECO:0000259" key="10">
    <source>
        <dbReference type="PROSITE" id="PS50157"/>
    </source>
</evidence>